<evidence type="ECO:0000313" key="4">
    <source>
        <dbReference type="Proteomes" id="UP000305417"/>
    </source>
</evidence>
<protein>
    <submittedName>
        <fullName evidence="3">Aldo/keto reductase</fullName>
    </submittedName>
</protein>
<dbReference type="InterPro" id="IPR023210">
    <property type="entry name" value="NADP_OxRdtase_dom"/>
</dbReference>
<dbReference type="EMBL" id="VBUC01000020">
    <property type="protein sequence ID" value="TLS97584.1"/>
    <property type="molecule type" value="Genomic_DNA"/>
</dbReference>
<dbReference type="Pfam" id="PF00248">
    <property type="entry name" value="Aldo_ket_red"/>
    <property type="match status" value="1"/>
</dbReference>
<dbReference type="SUPFAM" id="SSF51430">
    <property type="entry name" value="NAD(P)-linked oxidoreductase"/>
    <property type="match status" value="1"/>
</dbReference>
<keyword evidence="4" id="KW-1185">Reference proteome</keyword>
<dbReference type="InterPro" id="IPR020471">
    <property type="entry name" value="AKR"/>
</dbReference>
<evidence type="ECO:0000259" key="2">
    <source>
        <dbReference type="Pfam" id="PF00248"/>
    </source>
</evidence>
<proteinExistence type="predicted"/>
<dbReference type="Gene3D" id="3.20.20.100">
    <property type="entry name" value="NADP-dependent oxidoreductase domain"/>
    <property type="match status" value="1"/>
</dbReference>
<dbReference type="RefSeq" id="WP_138108946.1">
    <property type="nucleotide sequence ID" value="NZ_VBUC01000020.1"/>
</dbReference>
<dbReference type="PANTHER" id="PTHR43364">
    <property type="entry name" value="NADH-SPECIFIC METHYLGLYOXAL REDUCTASE-RELATED"/>
    <property type="match status" value="1"/>
</dbReference>
<keyword evidence="1" id="KW-0560">Oxidoreductase</keyword>
<evidence type="ECO:0000256" key="1">
    <source>
        <dbReference type="ARBA" id="ARBA00023002"/>
    </source>
</evidence>
<organism evidence="3 4">
    <name type="scientific">Aliarcobacter cibarius</name>
    <dbReference type="NCBI Taxonomy" id="255507"/>
    <lineage>
        <taxon>Bacteria</taxon>
        <taxon>Pseudomonadati</taxon>
        <taxon>Campylobacterota</taxon>
        <taxon>Epsilonproteobacteria</taxon>
        <taxon>Campylobacterales</taxon>
        <taxon>Arcobacteraceae</taxon>
        <taxon>Aliarcobacter</taxon>
    </lineage>
</organism>
<gene>
    <name evidence="3" type="ORF">FE247_08215</name>
</gene>
<reference evidence="3 4" key="1">
    <citation type="submission" date="2019-05" db="EMBL/GenBank/DDBJ databases">
        <title>Arcobacter cibarius and Arcobacter thereius providing challenges in identification an antibiotic susceptibility and Quinolone resistance.</title>
        <authorList>
            <person name="Busch A."/>
            <person name="Hanel I."/>
            <person name="Hotzel H."/>
            <person name="Tomaso H."/>
        </authorList>
    </citation>
    <scope>NUCLEOTIDE SEQUENCE [LARGE SCALE GENOMIC DNA]</scope>
    <source>
        <strain evidence="3 4">16CS0831-2</strain>
    </source>
</reference>
<feature type="domain" description="NADP-dependent oxidoreductase" evidence="2">
    <location>
        <begin position="15"/>
        <end position="308"/>
    </location>
</feature>
<accession>A0ABY2V2Z3</accession>
<dbReference type="InterPro" id="IPR050523">
    <property type="entry name" value="AKR_Detox_Biosynth"/>
</dbReference>
<dbReference type="PRINTS" id="PR00069">
    <property type="entry name" value="ALDKETRDTASE"/>
</dbReference>
<evidence type="ECO:0000313" key="3">
    <source>
        <dbReference type="EMBL" id="TLS97584.1"/>
    </source>
</evidence>
<dbReference type="Proteomes" id="UP000305417">
    <property type="component" value="Unassembled WGS sequence"/>
</dbReference>
<name>A0ABY2V2Z3_9BACT</name>
<dbReference type="InterPro" id="IPR036812">
    <property type="entry name" value="NAD(P)_OxRdtase_dom_sf"/>
</dbReference>
<comment type="caution">
    <text evidence="3">The sequence shown here is derived from an EMBL/GenBank/DDBJ whole genome shotgun (WGS) entry which is preliminary data.</text>
</comment>
<sequence length="331" mass="37591">MKYKQLGKTGLLVSEICFGTMTFGAEANKNESIKMFNIAKDAGINLFDCANKYSDGEAEIILAEAIKDCRDEVIITTKAGSKVGNGINDLGTSRKHLMLELEKSLKRLNTDYIDIYFLHYFDSYTSIESSMRFFDDAIKQGKILYSGVSNWAAWQIMKSIHISKTNFLNSIDCIQPMYSLIKRQAEVEILPLANDEKLGVMSYSPIGSGVLTGKYIQNNSELDIRLNNKNYYKQRYTNEIYTQTVERFCEFAKNNNYEPAALAISWACNHPDITSSIIGARNVEQLKSNLNCLNIEMTKELRDEISALSIQPSPAHDRLEEILDEKNKLRF</sequence>
<dbReference type="PANTHER" id="PTHR43364:SF4">
    <property type="entry name" value="NAD(P)-LINKED OXIDOREDUCTASE SUPERFAMILY PROTEIN"/>
    <property type="match status" value="1"/>
</dbReference>